<keyword evidence="1" id="KW-1133">Transmembrane helix</keyword>
<dbReference type="PANTHER" id="PTHR34496:SF10">
    <property type="entry name" value="GLCNAC TRANSFERASE"/>
    <property type="match status" value="1"/>
</dbReference>
<dbReference type="PANTHER" id="PTHR34496">
    <property type="entry name" value="GLCNAC TRANSFERASE-RELATED"/>
    <property type="match status" value="1"/>
</dbReference>
<dbReference type="InterPro" id="IPR021067">
    <property type="entry name" value="Glycosyltransferase"/>
</dbReference>
<keyword evidence="1" id="KW-0812">Transmembrane</keyword>
<gene>
    <name evidence="2" type="ORF">PLBR_LOCUS1875</name>
</gene>
<sequence>MLARPLLSSQRSEEKSWFEKVLARTTRKQQIAAIVVLAGVSVLFLSSIIFLISRATTRLGYASSNAILSVDKMTYTHDNAPYFNESVPAYRARLTEQFRHVRKGTIFVSIASYRDNACVLTLREMFDKAVSPKRVFVGLVDQTKLAAEDSDDVPCESMLTGEERQRVRLVRIPSNMARGPTHARYMASKLWDGEQYFMQIDAHSHFMVGWDDQLISNLRQLPNPSRSAITHYPPGREDELGQPDVTWICVANDHEQAPAGLFTQGQDVCRQANMSPGIALSAAGERTTCLSPFMGGGFFAAESHVLYDAPFDRYLPYIFHGEEVLIAARIWTSGWDMYTPIVNIVSHVYGGRTKNVHVESQNWVPICRASEARARHILNSRIDDEVDFDRSEIEHLGVGTVRPLNDYMKFAGLELMKYKNFTSRCRQRWEPRAGWVDQDTPVVDMGLGGSLPFDG</sequence>
<reference evidence="2 3" key="1">
    <citation type="submission" date="2018-03" db="EMBL/GenBank/DDBJ databases">
        <authorList>
            <person name="Fogelqvist J."/>
        </authorList>
    </citation>
    <scope>NUCLEOTIDE SEQUENCE [LARGE SCALE GENOMIC DNA]</scope>
</reference>
<proteinExistence type="predicted"/>
<keyword evidence="2" id="KW-0496">Mitochondrion</keyword>
<name>A0A3P3Y3U2_PLABS</name>
<evidence type="ECO:0000256" key="1">
    <source>
        <dbReference type="SAM" id="Phobius"/>
    </source>
</evidence>
<accession>A0A3P3Y3U2</accession>
<evidence type="ECO:0000313" key="3">
    <source>
        <dbReference type="Proteomes" id="UP000290189"/>
    </source>
</evidence>
<keyword evidence="1" id="KW-0472">Membrane</keyword>
<feature type="transmembrane region" description="Helical" evidence="1">
    <location>
        <begin position="31"/>
        <end position="52"/>
    </location>
</feature>
<dbReference type="AlphaFoldDB" id="A0A3P3Y3U2"/>
<geneLocation type="mitochondrion" evidence="2"/>
<evidence type="ECO:0000313" key="2">
    <source>
        <dbReference type="EMBL" id="SPQ94660.1"/>
    </source>
</evidence>
<protein>
    <submittedName>
        <fullName evidence="2">Uncharacterized protein</fullName>
    </submittedName>
</protein>
<dbReference type="Pfam" id="PF11397">
    <property type="entry name" value="GlcNAc"/>
    <property type="match status" value="2"/>
</dbReference>
<organism evidence="2 3">
    <name type="scientific">Plasmodiophora brassicae</name>
    <name type="common">Clubroot disease agent</name>
    <dbReference type="NCBI Taxonomy" id="37360"/>
    <lineage>
        <taxon>Eukaryota</taxon>
        <taxon>Sar</taxon>
        <taxon>Rhizaria</taxon>
        <taxon>Endomyxa</taxon>
        <taxon>Phytomyxea</taxon>
        <taxon>Plasmodiophorida</taxon>
        <taxon>Plasmodiophoridae</taxon>
        <taxon>Plasmodiophora</taxon>
    </lineage>
</organism>
<dbReference type="EMBL" id="OVEO01000003">
    <property type="protein sequence ID" value="SPQ94660.1"/>
    <property type="molecule type" value="Genomic_DNA"/>
</dbReference>
<dbReference type="Proteomes" id="UP000290189">
    <property type="component" value="Unassembled WGS sequence"/>
</dbReference>